<comment type="caution">
    <text evidence="6">The sequence shown here is derived from an EMBL/GenBank/DDBJ whole genome shotgun (WGS) entry which is preliminary data.</text>
</comment>
<dbReference type="PROSITE" id="PS50893">
    <property type="entry name" value="ABC_TRANSPORTER_2"/>
    <property type="match status" value="1"/>
</dbReference>
<dbReference type="Pfam" id="PF00005">
    <property type="entry name" value="ABC_tran"/>
    <property type="match status" value="1"/>
</dbReference>
<dbReference type="InterPro" id="IPR050153">
    <property type="entry name" value="Metal_Ion_Import_ABC"/>
</dbReference>
<dbReference type="GO" id="GO:0005524">
    <property type="term" value="F:ATP binding"/>
    <property type="evidence" value="ECO:0007669"/>
    <property type="project" value="UniProtKB-KW"/>
</dbReference>
<dbReference type="PANTHER" id="PTHR42734">
    <property type="entry name" value="METAL TRANSPORT SYSTEM ATP-BINDING PROTEIN TM_0124-RELATED"/>
    <property type="match status" value="1"/>
</dbReference>
<keyword evidence="4" id="KW-0067">ATP-binding</keyword>
<dbReference type="InterPro" id="IPR027417">
    <property type="entry name" value="P-loop_NTPase"/>
</dbReference>
<comment type="similarity">
    <text evidence="1">Belongs to the ABC transporter superfamily.</text>
</comment>
<evidence type="ECO:0000256" key="1">
    <source>
        <dbReference type="ARBA" id="ARBA00005417"/>
    </source>
</evidence>
<feature type="domain" description="ABC transporter" evidence="5">
    <location>
        <begin position="8"/>
        <end position="233"/>
    </location>
</feature>
<name>A0A1F8EYF2_9BACT</name>
<dbReference type="AlphaFoldDB" id="A0A1F8EYF2"/>
<keyword evidence="3" id="KW-0547">Nucleotide-binding</keyword>
<sequence length="240" mass="27105">MANQETVLTVENLGVKFEDDNEVLKDLSFFVQKEDVLAIVGPNGSGKSVLFRALMGLIRHSGKINWAEGLKISYVPQKFHIDAELPLSVWEFMKFKTKNRTKIIEVLKAVGLAEHHDEHHLVSHILKKRLGWLSGGQIQRVLIAWSIIDNPDVILFDEPTSGIDVGGEETIYNLLKKVKEERTLTIILISHDLNIVYKYADSVICLNKKMVCYGRPSEVLDPAALAKLYGGETAFYKHEH</sequence>
<dbReference type="SUPFAM" id="SSF52540">
    <property type="entry name" value="P-loop containing nucleoside triphosphate hydrolases"/>
    <property type="match status" value="1"/>
</dbReference>
<evidence type="ECO:0000313" key="7">
    <source>
        <dbReference type="Proteomes" id="UP000177419"/>
    </source>
</evidence>
<evidence type="ECO:0000256" key="4">
    <source>
        <dbReference type="ARBA" id="ARBA00022840"/>
    </source>
</evidence>
<dbReference type="GO" id="GO:0016887">
    <property type="term" value="F:ATP hydrolysis activity"/>
    <property type="evidence" value="ECO:0007669"/>
    <property type="project" value="InterPro"/>
</dbReference>
<dbReference type="Proteomes" id="UP000177419">
    <property type="component" value="Unassembled WGS sequence"/>
</dbReference>
<evidence type="ECO:0000256" key="3">
    <source>
        <dbReference type="ARBA" id="ARBA00022741"/>
    </source>
</evidence>
<accession>A0A1F8EYF2</accession>
<evidence type="ECO:0000259" key="5">
    <source>
        <dbReference type="PROSITE" id="PS50893"/>
    </source>
</evidence>
<reference evidence="6 7" key="1">
    <citation type="journal article" date="2016" name="Nat. Commun.">
        <title>Thousands of microbial genomes shed light on interconnected biogeochemical processes in an aquifer system.</title>
        <authorList>
            <person name="Anantharaman K."/>
            <person name="Brown C.T."/>
            <person name="Hug L.A."/>
            <person name="Sharon I."/>
            <person name="Castelle C.J."/>
            <person name="Probst A.J."/>
            <person name="Thomas B.C."/>
            <person name="Singh A."/>
            <person name="Wilkins M.J."/>
            <person name="Karaoz U."/>
            <person name="Brodie E.L."/>
            <person name="Williams K.H."/>
            <person name="Hubbard S.S."/>
            <person name="Banfield J.F."/>
        </authorList>
    </citation>
    <scope>NUCLEOTIDE SEQUENCE [LARGE SCALE GENOMIC DNA]</scope>
</reference>
<dbReference type="EMBL" id="MGJJ01000003">
    <property type="protein sequence ID" value="OGN05902.1"/>
    <property type="molecule type" value="Genomic_DNA"/>
</dbReference>
<organism evidence="6 7">
    <name type="scientific">Candidatus Yanofskybacteria bacterium RIFCSPHIGHO2_01_FULL_44_22</name>
    <dbReference type="NCBI Taxonomy" id="1802669"/>
    <lineage>
        <taxon>Bacteria</taxon>
        <taxon>Candidatus Yanofskyibacteriota</taxon>
    </lineage>
</organism>
<evidence type="ECO:0000256" key="2">
    <source>
        <dbReference type="ARBA" id="ARBA00022448"/>
    </source>
</evidence>
<keyword evidence="2" id="KW-0813">Transport</keyword>
<dbReference type="InterPro" id="IPR003593">
    <property type="entry name" value="AAA+_ATPase"/>
</dbReference>
<protein>
    <recommendedName>
        <fullName evidence="5">ABC transporter domain-containing protein</fullName>
    </recommendedName>
</protein>
<dbReference type="InterPro" id="IPR003439">
    <property type="entry name" value="ABC_transporter-like_ATP-bd"/>
</dbReference>
<dbReference type="SMART" id="SM00382">
    <property type="entry name" value="AAA"/>
    <property type="match status" value="1"/>
</dbReference>
<gene>
    <name evidence="6" type="ORF">A2746_00435</name>
</gene>
<dbReference type="PANTHER" id="PTHR42734:SF17">
    <property type="entry name" value="METAL TRANSPORT SYSTEM ATP-BINDING PROTEIN TM_0124-RELATED"/>
    <property type="match status" value="1"/>
</dbReference>
<dbReference type="Gene3D" id="3.40.50.300">
    <property type="entry name" value="P-loop containing nucleotide triphosphate hydrolases"/>
    <property type="match status" value="1"/>
</dbReference>
<proteinExistence type="inferred from homology"/>
<dbReference type="STRING" id="1802669.A2746_00435"/>
<evidence type="ECO:0000313" key="6">
    <source>
        <dbReference type="EMBL" id="OGN05902.1"/>
    </source>
</evidence>